<evidence type="ECO:0000256" key="1">
    <source>
        <dbReference type="SAM" id="Phobius"/>
    </source>
</evidence>
<dbReference type="Proteomes" id="UP000008206">
    <property type="component" value="Chromosome"/>
</dbReference>
<evidence type="ECO:0008006" key="4">
    <source>
        <dbReference type="Google" id="ProtNLM"/>
    </source>
</evidence>
<evidence type="ECO:0000313" key="2">
    <source>
        <dbReference type="EMBL" id="ADN14450.1"/>
    </source>
</evidence>
<gene>
    <name evidence="2" type="ordered locus">Cyan7822_2478</name>
</gene>
<feature type="transmembrane region" description="Helical" evidence="1">
    <location>
        <begin position="117"/>
        <end position="139"/>
    </location>
</feature>
<organism evidence="2 3">
    <name type="scientific">Gloeothece verrucosa (strain PCC 7822)</name>
    <name type="common">Cyanothece sp. (strain PCC 7822)</name>
    <dbReference type="NCBI Taxonomy" id="497965"/>
    <lineage>
        <taxon>Bacteria</taxon>
        <taxon>Bacillati</taxon>
        <taxon>Cyanobacteriota</taxon>
        <taxon>Cyanophyceae</taxon>
        <taxon>Oscillatoriophycideae</taxon>
        <taxon>Chroococcales</taxon>
        <taxon>Aphanothecaceae</taxon>
        <taxon>Gloeothece</taxon>
        <taxon>Gloeothece verrucosa</taxon>
    </lineage>
</organism>
<dbReference type="OrthoDB" id="468399at2"/>
<keyword evidence="1" id="KW-0472">Membrane</keyword>
<dbReference type="STRING" id="497965.Cyan7822_2478"/>
<protein>
    <recommendedName>
        <fullName evidence="4">YggT family protein</fullName>
    </recommendedName>
</protein>
<dbReference type="AlphaFoldDB" id="E0UGW9"/>
<keyword evidence="1" id="KW-1133">Transmembrane helix</keyword>
<name>E0UGW9_GLOV7</name>
<evidence type="ECO:0000313" key="3">
    <source>
        <dbReference type="Proteomes" id="UP000008206"/>
    </source>
</evidence>
<sequence length="141" mass="15991">MNHPNHKQNAHETPSTGEYLVSSKTLELKEEQLRLTREQRRQAQLRFDLIIDKIINAIYFVVVTVEVMLGFRFVLHLAQANPQNLFASIVFGLSNPLAAPFANLFNPGNGNNLFDGGLVVGIVVYWMLGMMLIWLVGLLRR</sequence>
<keyword evidence="1" id="KW-0812">Transmembrane</keyword>
<dbReference type="EMBL" id="CP002198">
    <property type="protein sequence ID" value="ADN14450.1"/>
    <property type="molecule type" value="Genomic_DNA"/>
</dbReference>
<reference evidence="3" key="1">
    <citation type="journal article" date="2011" name="MBio">
        <title>Novel metabolic attributes of the genus Cyanothece, comprising a group of unicellular nitrogen-fixing Cyanobacteria.</title>
        <authorList>
            <person name="Bandyopadhyay A."/>
            <person name="Elvitigala T."/>
            <person name="Welsh E."/>
            <person name="Stockel J."/>
            <person name="Liberton M."/>
            <person name="Min H."/>
            <person name="Sherman L.A."/>
            <person name="Pakrasi H.B."/>
        </authorList>
    </citation>
    <scope>NUCLEOTIDE SEQUENCE [LARGE SCALE GENOMIC DNA]</scope>
    <source>
        <strain evidence="3">PCC 7822</strain>
    </source>
</reference>
<dbReference type="eggNOG" id="COG0762">
    <property type="taxonomic scope" value="Bacteria"/>
</dbReference>
<dbReference type="HOGENOM" id="CLU_145429_0_0_3"/>
<accession>E0UGW9</accession>
<dbReference type="KEGG" id="cyj:Cyan7822_2478"/>
<proteinExistence type="predicted"/>
<feature type="transmembrane region" description="Helical" evidence="1">
    <location>
        <begin position="54"/>
        <end position="73"/>
    </location>
</feature>
<keyword evidence="3" id="KW-1185">Reference proteome</keyword>
<dbReference type="RefSeq" id="WP_013322555.1">
    <property type="nucleotide sequence ID" value="NC_014501.1"/>
</dbReference>